<evidence type="ECO:0000313" key="3">
    <source>
        <dbReference type="EMBL" id="NHZ41535.1"/>
    </source>
</evidence>
<evidence type="ECO:0000259" key="2">
    <source>
        <dbReference type="Pfam" id="PF14331"/>
    </source>
</evidence>
<dbReference type="RefSeq" id="WP_167077300.1">
    <property type="nucleotide sequence ID" value="NZ_VVIW01000008.1"/>
</dbReference>
<gene>
    <name evidence="3" type="ORF">F1609_15405</name>
</gene>
<comment type="caution">
    <text evidence="3">The sequence shown here is derived from an EMBL/GenBank/DDBJ whole genome shotgun (WGS) entry which is preliminary data.</text>
</comment>
<proteinExistence type="predicted"/>
<reference evidence="3 4" key="1">
    <citation type="submission" date="2019-09" db="EMBL/GenBank/DDBJ databases">
        <title>Taxonomy of Antarctic Massilia spp.: description of Massilia rubra sp. nov., Massilia aquatica sp. nov., Massilia mucilaginosa sp. nov., Massilia frigida sp. nov. isolated from streams, lakes and regoliths.</title>
        <authorList>
            <person name="Holochova P."/>
            <person name="Sedlacek I."/>
            <person name="Kralova S."/>
            <person name="Maslanova I."/>
            <person name="Busse H.-J."/>
            <person name="Stankova E."/>
            <person name="Vrbovska V."/>
            <person name="Kovarovic V."/>
            <person name="Bartak M."/>
            <person name="Svec P."/>
            <person name="Pantucek R."/>
        </authorList>
    </citation>
    <scope>NUCLEOTIDE SEQUENCE [LARGE SCALE GENOMIC DNA]</scope>
    <source>
        <strain evidence="3 4">CCM 8693</strain>
    </source>
</reference>
<dbReference type="PANTHER" id="PTHR36153">
    <property type="entry name" value="INNER MEMBRANE PROTEIN-RELATED"/>
    <property type="match status" value="1"/>
</dbReference>
<dbReference type="InterPro" id="IPR053156">
    <property type="entry name" value="T6SS_TssM-like"/>
</dbReference>
<feature type="domain" description="Type VI secretion system component TssM1 N-terminal" evidence="2">
    <location>
        <begin position="146"/>
        <end position="411"/>
    </location>
</feature>
<evidence type="ECO:0000313" key="4">
    <source>
        <dbReference type="Proteomes" id="UP000819052"/>
    </source>
</evidence>
<keyword evidence="1" id="KW-1133">Transmembrane helix</keyword>
<evidence type="ECO:0000256" key="1">
    <source>
        <dbReference type="SAM" id="Phobius"/>
    </source>
</evidence>
<keyword evidence="1" id="KW-0812">Transmembrane</keyword>
<keyword evidence="4" id="KW-1185">Reference proteome</keyword>
<name>A0ABX0MAM6_9BURK</name>
<accession>A0ABX0MAM6</accession>
<dbReference type="PANTHER" id="PTHR36153:SF1">
    <property type="entry name" value="TYPE VI SECRETION SYSTEM COMPONENT TSSM1"/>
    <property type="match status" value="1"/>
</dbReference>
<dbReference type="Proteomes" id="UP000819052">
    <property type="component" value="Unassembled WGS sequence"/>
</dbReference>
<dbReference type="Pfam" id="PF14331">
    <property type="entry name" value="IcmF-related_N"/>
    <property type="match status" value="1"/>
</dbReference>
<sequence length="1377" mass="146949">MMKFLSDNLAIATLLLVTLLVLILLGLIINAALRGTAQGGAAPADSKLRTLGAESLRQSFRSAVELIESNLAARHERYKLSWTLLLNDSAQRPLPLAQSGLPSALSADSTLSAAAQGIDWHFFDSGVIVQLQTGHLGSPDPDSASSNGVWDDFLGLCRNYRPQRPFDSIVLAVPCAALLQTDPQGQLDLMARAKAIHRRLWLAQNRLALRFPIYLVVSECEALPGFANFGGALPEALRRSMLGWSSPYELVAPFRTQWADSAMDDIVRAASDHCAELSALEPPGADSSAYLMLPGELERLRCGLKLFCEELMRPSAYHEPFLLRGMYLSGDSSDAAALLAVMPAAPTGALAALSLAAPGSGEPAAAATADAMPVFMRDIFERKVFAEAGLVQSCSQRMRRPAASRVASWAVLALPLLWAAALVVSTVRLHQLGGDLVGYLNALNSDTRRSLHTARTGMDDARRSQKRATDALLTIEQLGSARFNSVFMPGSWPLFDDLHQRVVGRLEQGFADNAFDPLRRAAFSRLGQLTGVPIEPVSGALIGGAECTMPAGWSEQVAAQSGSALNVDDLPQFGATLGYLARLDELDRVIGAMLRLKHADAGPASGTDLALVVRVLLGAELNGAPARTAALFRAVAQREPSLALEPMQAAARCSLRRASTALYQRLFDDNGLLRSERLVAASSAALFAGAQPGAGLAGQLPAWHALRDALNFQQSQLAGGKGGWMIQSSVNLGAAHEIMMERIGANSLLGKSAVQETRRRVAEGFGRFVVARDTALSAPSPIDGTADNLVWSGGAWAFSPPRQALQASVAALLAQPWMSAGGPAQLPTLARGATVSWNKALLEQAIGLAEARKRFQAGPFMALPARLQQPAAALADLALAANAQRLLMQALSVAPVELPSGASDAERASVLRVRAWLLEIGAGDVSAELDAVLVADALSRLQRLDDIVSGAEVFVPRERTFQTWNGEKGVLLDAFGNGDAAVLAAYVAQQHEFVDTAASQAEGVLAQLAGFATGNPMVTRWQAIVADLRRHRLKSPASSLMALEQFILSGSADIDLGNCTDKLGSRGVQRRGADVFAERLLNLQNGVLARCRELAAGRYREEWERFAGLYNRDLARRAPFDARPNGVALPADRDAVGAAMQQFDRARAAAALAEREPGMAGARAPVREAGEQLRHMREVLAPLYPVEPGQAGGLDVTVQFRPAGVPDAGANQIIDWSLAIGAGTLRLGEPARALRWEPGTPVMLSLRLARDGSGQPRAEPGHVNMTVTDRTVNYRFDDPWALFSFIGAYRENEVAEGDRRGPLLRFEFPVLHTGPGVNVVPLAARTRVFLRLGVSAPGKRAPLAWPTVFLAHVPAWQDAALSSSAALLPNQLEANAK</sequence>
<organism evidence="3 4">
    <name type="scientific">Massilia aquatica</name>
    <dbReference type="NCBI Taxonomy" id="2609000"/>
    <lineage>
        <taxon>Bacteria</taxon>
        <taxon>Pseudomonadati</taxon>
        <taxon>Pseudomonadota</taxon>
        <taxon>Betaproteobacteria</taxon>
        <taxon>Burkholderiales</taxon>
        <taxon>Oxalobacteraceae</taxon>
        <taxon>Telluria group</taxon>
        <taxon>Massilia</taxon>
    </lineage>
</organism>
<dbReference type="InterPro" id="IPR025743">
    <property type="entry name" value="TssM1_N"/>
</dbReference>
<dbReference type="EMBL" id="VVIW01000008">
    <property type="protein sequence ID" value="NHZ41535.1"/>
    <property type="molecule type" value="Genomic_DNA"/>
</dbReference>
<protein>
    <recommendedName>
        <fullName evidence="2">Type VI secretion system component TssM1 N-terminal domain-containing protein</fullName>
    </recommendedName>
</protein>
<feature type="transmembrane region" description="Helical" evidence="1">
    <location>
        <begin position="406"/>
        <end position="424"/>
    </location>
</feature>
<keyword evidence="1" id="KW-0472">Membrane</keyword>